<evidence type="ECO:0000259" key="1">
    <source>
        <dbReference type="PROSITE" id="PS50181"/>
    </source>
</evidence>
<organism evidence="2 3">
    <name type="scientific">Meloidogyne enterolobii</name>
    <name type="common">Root-knot nematode worm</name>
    <name type="synonym">Meloidogyne mayaguensis</name>
    <dbReference type="NCBI Taxonomy" id="390850"/>
    <lineage>
        <taxon>Eukaryota</taxon>
        <taxon>Metazoa</taxon>
        <taxon>Ecdysozoa</taxon>
        <taxon>Nematoda</taxon>
        <taxon>Chromadorea</taxon>
        <taxon>Rhabditida</taxon>
        <taxon>Tylenchina</taxon>
        <taxon>Tylenchomorpha</taxon>
        <taxon>Tylenchoidea</taxon>
        <taxon>Meloidogynidae</taxon>
        <taxon>Meloidogyninae</taxon>
        <taxon>Meloidogyne</taxon>
    </lineage>
</organism>
<gene>
    <name evidence="2" type="ORF">MENT_LOCUS3012</name>
</gene>
<protein>
    <recommendedName>
        <fullName evidence="1">F-box domain-containing protein</fullName>
    </recommendedName>
</protein>
<comment type="caution">
    <text evidence="2">The sequence shown here is derived from an EMBL/GenBank/DDBJ whole genome shotgun (WGS) entry which is preliminary data.</text>
</comment>
<reference evidence="2 3" key="1">
    <citation type="submission" date="2020-08" db="EMBL/GenBank/DDBJ databases">
        <authorList>
            <person name="Koutsovoulos G."/>
            <person name="Danchin GJ E."/>
        </authorList>
    </citation>
    <scope>NUCLEOTIDE SEQUENCE [LARGE SCALE GENOMIC DNA]</scope>
</reference>
<sequence>MYSLPIEANLDVFKYLNFNQLFFVKQVNRYFLWFIGKYEGELARKFFKYMEPIELKGFYYQHKRENGQLDYKIVSPEELGRYVVHSPVDNELLEKWQSAIDKQIRLYAYSTCWGRSKYYHVLRLTDESRHLLLQLPPYPKNIEELQIIRFWLIQLFKCFFEQAKLTRASINPQMIKLLFDNDKTISTKFQTERAMTTSDIPLLTDIFKNNMTILGSLEIQCDHHSFAQYDVLFHLFTTVRIPCVFLNHAMDFTIADVSLYKSIMKYIETSTDFLLMVDKFKFHYLTWRDFTMSERAENIEKKRVNGFNFVKYELSNIHNPNVKFLVQWIHKDNFDVRVPPCILVERMKGQEIKSLLDEYNLN</sequence>
<accession>A0A6V7TRL8</accession>
<dbReference type="AlphaFoldDB" id="A0A6V7TRL8"/>
<dbReference type="EMBL" id="CAJEWN010000009">
    <property type="protein sequence ID" value="CAD2130500.1"/>
    <property type="molecule type" value="Genomic_DNA"/>
</dbReference>
<evidence type="ECO:0000313" key="2">
    <source>
        <dbReference type="EMBL" id="CAD2130500.1"/>
    </source>
</evidence>
<dbReference type="Proteomes" id="UP000580250">
    <property type="component" value="Unassembled WGS sequence"/>
</dbReference>
<feature type="domain" description="F-box" evidence="1">
    <location>
        <begin position="1"/>
        <end position="50"/>
    </location>
</feature>
<name>A0A6V7TRL8_MELEN</name>
<proteinExistence type="predicted"/>
<dbReference type="InterPro" id="IPR001810">
    <property type="entry name" value="F-box_dom"/>
</dbReference>
<dbReference type="PROSITE" id="PS50181">
    <property type="entry name" value="FBOX"/>
    <property type="match status" value="1"/>
</dbReference>
<evidence type="ECO:0000313" key="3">
    <source>
        <dbReference type="Proteomes" id="UP000580250"/>
    </source>
</evidence>